<reference evidence="1 2" key="1">
    <citation type="journal article" date="2023" name="Int. J. Syst. Evol. Microbiol.">
        <title>Streptococcus sciuri sp. nov., Staphylococcus marylandisciuri sp. nov. and Staphylococcus americanisciuri sp. nov., isolated from faeces of eastern grey squirrel (Sciurus carolinensis).</title>
        <authorList>
            <person name="Volokhov D.V."/>
            <person name="Zagorodnyaya T.A."/>
            <person name="Furtak V.A."/>
            <person name="Nattanmai G."/>
            <person name="Randall L."/>
            <person name="Jose S."/>
            <person name="Gao Y."/>
            <person name="Eisenberg T."/>
            <person name="Delmonte P."/>
            <person name="Blom J."/>
            <person name="Mitchell K.K."/>
        </authorList>
    </citation>
    <scope>NUCLEOTIDE SEQUENCE [LARGE SCALE GENOMIC DNA]</scope>
    <source>
        <strain evidence="1 2">SQ8-PEA</strain>
    </source>
</reference>
<dbReference type="RefSeq" id="WP_262856620.1">
    <property type="nucleotide sequence ID" value="NZ_JAOPKZ010000016.1"/>
</dbReference>
<name>A0ABT2QSF9_9STAP</name>
<accession>A0ABT2QSF9</accession>
<comment type="caution">
    <text evidence="1">The sequence shown here is derived from an EMBL/GenBank/DDBJ whole genome shotgun (WGS) entry which is preliminary data.</text>
</comment>
<evidence type="ECO:0000313" key="1">
    <source>
        <dbReference type="EMBL" id="MCU5746925.1"/>
    </source>
</evidence>
<evidence type="ECO:0000313" key="2">
    <source>
        <dbReference type="Proteomes" id="UP001209553"/>
    </source>
</evidence>
<organism evidence="1 2">
    <name type="scientific">Staphylococcus marylandisciuri</name>
    <dbReference type="NCBI Taxonomy" id="2981529"/>
    <lineage>
        <taxon>Bacteria</taxon>
        <taxon>Bacillati</taxon>
        <taxon>Bacillota</taxon>
        <taxon>Bacilli</taxon>
        <taxon>Bacillales</taxon>
        <taxon>Staphylococcaceae</taxon>
        <taxon>Staphylococcus</taxon>
    </lineage>
</organism>
<protein>
    <recommendedName>
        <fullName evidence="3">Immunity protein 30 domain-containing protein</fullName>
    </recommendedName>
</protein>
<sequence length="166" mass="18983">MQDLIKKHVLNGEFESLKQLMSESDFMDFEEAYISCAHEVESTMFYTCILDLMKEEETAELHDLAFLLLVYPLSELKGALDSAYYHADASIKLTDGKEVKSLLQMLLLHAVPEQVISDKEAMEVARQILKLDPSNNVARNVLKDTAKRLDNVVVDFDELNHYRNAK</sequence>
<evidence type="ECO:0008006" key="3">
    <source>
        <dbReference type="Google" id="ProtNLM"/>
    </source>
</evidence>
<dbReference type="EMBL" id="JAOPKZ010000016">
    <property type="protein sequence ID" value="MCU5746925.1"/>
    <property type="molecule type" value="Genomic_DNA"/>
</dbReference>
<keyword evidence="2" id="KW-1185">Reference proteome</keyword>
<gene>
    <name evidence="1" type="ORF">N9R04_09570</name>
</gene>
<dbReference type="Proteomes" id="UP001209553">
    <property type="component" value="Unassembled WGS sequence"/>
</dbReference>
<proteinExistence type="predicted"/>